<organism evidence="1 2">
    <name type="scientific">Phytoactinopolyspora halotolerans</name>
    <dbReference type="NCBI Taxonomy" id="1981512"/>
    <lineage>
        <taxon>Bacteria</taxon>
        <taxon>Bacillati</taxon>
        <taxon>Actinomycetota</taxon>
        <taxon>Actinomycetes</taxon>
        <taxon>Jiangellales</taxon>
        <taxon>Jiangellaceae</taxon>
        <taxon>Phytoactinopolyspora</taxon>
    </lineage>
</organism>
<accession>A0A6L9SF45</accession>
<gene>
    <name evidence="1" type="ORF">G1H10_24250</name>
</gene>
<reference evidence="1 2" key="1">
    <citation type="submission" date="2020-02" db="EMBL/GenBank/DDBJ databases">
        <authorList>
            <person name="Li X.-J."/>
            <person name="Han X.-M."/>
        </authorList>
    </citation>
    <scope>NUCLEOTIDE SEQUENCE [LARGE SCALE GENOMIC DNA]</scope>
    <source>
        <strain evidence="1 2">CCTCC AB 2017055</strain>
    </source>
</reference>
<dbReference type="AlphaFoldDB" id="A0A6L9SF45"/>
<dbReference type="RefSeq" id="WP_163742837.1">
    <property type="nucleotide sequence ID" value="NZ_JAAGOA010000021.1"/>
</dbReference>
<keyword evidence="2" id="KW-1185">Reference proteome</keyword>
<comment type="caution">
    <text evidence="1">The sequence shown here is derived from an EMBL/GenBank/DDBJ whole genome shotgun (WGS) entry which is preliminary data.</text>
</comment>
<dbReference type="PROSITE" id="PS51257">
    <property type="entry name" value="PROKAR_LIPOPROTEIN"/>
    <property type="match status" value="1"/>
</dbReference>
<sequence length="134" mass="13495">MSSARTLTSSTVAGAVMLLPLLGACSDGSSSEAEAERVVLEFAEAIAAEDVVAMCRMSAVAGRPASEGSSSASLCEDVLAPMILESSEDVKAALDAEAVPAVTVDGSEAAAELEGVSSPFGMIEVEDEWLVVVG</sequence>
<evidence type="ECO:0000313" key="1">
    <source>
        <dbReference type="EMBL" id="NEE03284.1"/>
    </source>
</evidence>
<evidence type="ECO:0008006" key="3">
    <source>
        <dbReference type="Google" id="ProtNLM"/>
    </source>
</evidence>
<dbReference type="Proteomes" id="UP000475214">
    <property type="component" value="Unassembled WGS sequence"/>
</dbReference>
<protein>
    <recommendedName>
        <fullName evidence="3">Lipoprotein</fullName>
    </recommendedName>
</protein>
<evidence type="ECO:0000313" key="2">
    <source>
        <dbReference type="Proteomes" id="UP000475214"/>
    </source>
</evidence>
<name>A0A6L9SF45_9ACTN</name>
<dbReference type="EMBL" id="JAAGOA010000021">
    <property type="protein sequence ID" value="NEE03284.1"/>
    <property type="molecule type" value="Genomic_DNA"/>
</dbReference>
<proteinExistence type="predicted"/>